<organism evidence="3 4">
    <name type="scientific">Corynebacterium breve</name>
    <dbReference type="NCBI Taxonomy" id="3049799"/>
    <lineage>
        <taxon>Bacteria</taxon>
        <taxon>Bacillati</taxon>
        <taxon>Actinomycetota</taxon>
        <taxon>Actinomycetes</taxon>
        <taxon>Mycobacteriales</taxon>
        <taxon>Corynebacteriaceae</taxon>
        <taxon>Corynebacterium</taxon>
    </lineage>
</organism>
<dbReference type="Pfam" id="PF10128">
    <property type="entry name" value="OpcA_G6PD_assem"/>
    <property type="match status" value="1"/>
</dbReference>
<protein>
    <submittedName>
        <fullName evidence="3">Glucose-6-phosphate dehydrogenase assembly protein OpcA</fullName>
    </submittedName>
</protein>
<evidence type="ECO:0000259" key="2">
    <source>
        <dbReference type="Pfam" id="PF20171"/>
    </source>
</evidence>
<name>A0ABY8VGU9_9CORY</name>
<dbReference type="InterPro" id="IPR046801">
    <property type="entry name" value="OpcA_G6PD_N"/>
</dbReference>
<evidence type="ECO:0000259" key="1">
    <source>
        <dbReference type="Pfam" id="PF10128"/>
    </source>
</evidence>
<reference evidence="3 4" key="1">
    <citation type="submission" date="2023-05" db="EMBL/GenBank/DDBJ databases">
        <title>Corynebacterium suedekumii sp. nov. and Corynebacterium breve sp. nov. isolated from raw cow's milk.</title>
        <authorList>
            <person name="Baer M.K."/>
            <person name="Mehl L."/>
            <person name="Hellmuth R."/>
            <person name="Marke G."/>
            <person name="Lipski A."/>
        </authorList>
    </citation>
    <scope>NUCLEOTIDE SEQUENCE [LARGE SCALE GENOMIC DNA]</scope>
    <source>
        <strain evidence="3 4">R4</strain>
    </source>
</reference>
<dbReference type="RefSeq" id="WP_284826734.1">
    <property type="nucleotide sequence ID" value="NZ_CP126969.1"/>
</dbReference>
<proteinExistence type="predicted"/>
<evidence type="ECO:0000313" key="3">
    <source>
        <dbReference type="EMBL" id="WIM68891.1"/>
    </source>
</evidence>
<dbReference type="PANTHER" id="PTHR38658">
    <property type="entry name" value="OXPP CYCLE PROTEIN OPCA-RELATED"/>
    <property type="match status" value="1"/>
</dbReference>
<feature type="domain" description="Glucose-6-phosphate dehydrogenase assembly protein OpcA C-terminal" evidence="2">
    <location>
        <begin position="164"/>
        <end position="303"/>
    </location>
</feature>
<dbReference type="InterPro" id="IPR004555">
    <property type="entry name" value="G6PDH_assembly_OpcA"/>
</dbReference>
<keyword evidence="4" id="KW-1185">Reference proteome</keyword>
<dbReference type="PANTHER" id="PTHR38658:SF1">
    <property type="entry name" value="OXPP CYCLE PROTEIN OPCA-RELATED"/>
    <property type="match status" value="1"/>
</dbReference>
<feature type="domain" description="Glucose-6-phosphate dehydrogenase assembly protein OpcA N-terminal" evidence="1">
    <location>
        <begin position="52"/>
        <end position="148"/>
    </location>
</feature>
<dbReference type="Proteomes" id="UP001225598">
    <property type="component" value="Chromosome"/>
</dbReference>
<evidence type="ECO:0000313" key="4">
    <source>
        <dbReference type="Proteomes" id="UP001225598"/>
    </source>
</evidence>
<dbReference type="InterPro" id="IPR046802">
    <property type="entry name" value="OpcA_G6PD_C"/>
</dbReference>
<accession>A0ABY8VGU9</accession>
<dbReference type="EMBL" id="CP126969">
    <property type="protein sequence ID" value="WIM68891.1"/>
    <property type="molecule type" value="Genomic_DNA"/>
</dbReference>
<gene>
    <name evidence="3" type="ORF">QP027_05795</name>
</gene>
<sequence>MIVSLPDTSTSKIAKTLLQAQEHYSLATGRVLTLIVVAHEEDDIDGILDTVRDASHEHPSRVLVLVNGGRDKPNRLDAEAILAADAGASEMVFMHLYGELTEQLASIVTPLLLPDTPIVAWWPTTAPARPSEHPLGKIAQRRITNARHNVSGNSLLRLSNGYAPGDSDMMWSRITLWRGIVASALDRYPHDEITAAEISGPADNPSVDIAAGWLSDRLRIRVTRHTTPPELQHSDEELFPIRSLTLHRESGPVIVEVQDERTMRLCIPHQPDALVAANMRTDADCLSEELRHLDPDLAYQRALDGLTHVMIH</sequence>
<dbReference type="Pfam" id="PF20171">
    <property type="entry name" value="OpcA_G6PD_C"/>
    <property type="match status" value="1"/>
</dbReference>